<dbReference type="EC" id="3.2.1.40" evidence="2"/>
<dbReference type="InterPro" id="IPR008928">
    <property type="entry name" value="6-hairpin_glycosidase_sf"/>
</dbReference>
<name>A0A2I2FWQ6_9EURO</name>
<dbReference type="PANTHER" id="PTHR33307:SF6">
    <property type="entry name" value="ALPHA-RHAMNOSIDASE (EUROFUNG)-RELATED"/>
    <property type="match status" value="1"/>
</dbReference>
<sequence length="997" mass="111670">MERCQDIRIRKPVPTTAEYNRRGRVLSPEETDSELLGAFTPRRRQQAVYKNNLSISHVTHHYHPLIMIEIYDLRIARQHSALGVSAEPQIAWRYRATVKGPAGWTQTAYDIEIQRPSGSGETKVFRVASSTSLSESWPDQPLVSRETAALRVRAHGRTERAGGPESAASTPWSHWISIEAGLLAREDWTASFITSALSPAPDPCDKGLRPIRLRKTFRLSSRVPLARARLYITALGLYVAYLNGRRVGGDHMTPGYTSYHHRIQYQVYDVADLLVSGENTLGIEVAEGWYAGEIAWDNRTRCLYGSEIGALAQLEVLEEDGIAPSLLLQSDETWESQLSPILASGIWNGELYDRRLEESDWNRPRSEVSRWQQVKRMPFPSAELVVTSAPAVKVTQTVRPVKVFRTRSGKSVVDFGQNLVGRVQIHGLKRPLGHRVQIRHAEALEDGELAVRPLRGARATDTLIFGQDDTVRDWSVSFTYHGFRYAEFQGWHTQDAADPLTIDSVSALVMHTDMDRTGYFGCSDDLLNRFHENVVWSMRGNFFSIPTDCPQRDERMGWTGDIQIFSPTAAFLYDCDGMLGNWMIDLIQDQRDSNGVVPFVVPNCLSEWKWPALAQAIWDDVVILLPWVLYQYFGDVETLRESYSGMKIYLDSAIPRGEDGLWDPDIWQLGNWLDPNAPPQEPGLSRTDGTLVADEYLVYVTGIMARVAGILGNPDDCARYGADFQSLMRAFQEKYMSPSGLLVGDSQTSIALALNFNLHDTPQLQDKRSQAQDALRRRGNAADRLVRLVQYAKFRVSTGFAGTPAILHALSSSGNLQIAYRMLLEEGCPSWLYAVKMGATTVWERWDSMLPDGSVNPGAMTSFNHYALGAVADWLHTVVGGLRPVADEPGWRRFIVQPRPGGTLTNAFVELKSPCGLIRCEWRIEDGPDQIFQMDLTVPPNSTALVVLPQGNRVQNVGSEASDAKLVGSGSYHFECIYTSEGPWPPTARLTEFREDC</sequence>
<dbReference type="SUPFAM" id="SSF48208">
    <property type="entry name" value="Six-hairpin glycosidases"/>
    <property type="match status" value="1"/>
</dbReference>
<dbReference type="Pfam" id="PF05592">
    <property type="entry name" value="Bac_rhamnosid"/>
    <property type="match status" value="1"/>
</dbReference>
<evidence type="ECO:0000259" key="7">
    <source>
        <dbReference type="Pfam" id="PF17390"/>
    </source>
</evidence>
<evidence type="ECO:0000259" key="5">
    <source>
        <dbReference type="Pfam" id="PF08531"/>
    </source>
</evidence>
<dbReference type="RefSeq" id="XP_024700357.1">
    <property type="nucleotide sequence ID" value="XM_024855070.1"/>
</dbReference>
<evidence type="ECO:0000259" key="4">
    <source>
        <dbReference type="Pfam" id="PF05592"/>
    </source>
</evidence>
<proteinExistence type="predicted"/>
<dbReference type="InterPro" id="IPR013783">
    <property type="entry name" value="Ig-like_fold"/>
</dbReference>
<dbReference type="OrthoDB" id="10036721at2759"/>
<dbReference type="Pfam" id="PF25788">
    <property type="entry name" value="Ig_Rha78A_N"/>
    <property type="match status" value="1"/>
</dbReference>
<feature type="domain" description="Alpha-L-rhamnosidase concanavalin-like" evidence="4">
    <location>
        <begin position="405"/>
        <end position="511"/>
    </location>
</feature>
<dbReference type="Gene3D" id="2.60.420.10">
    <property type="entry name" value="Maltose phosphorylase, domain 3"/>
    <property type="match status" value="1"/>
</dbReference>
<keyword evidence="9" id="KW-1185">Reference proteome</keyword>
<accession>A0A2I2FWQ6</accession>
<dbReference type="STRING" id="1392250.A0A2I2FWQ6"/>
<dbReference type="GO" id="GO:0030596">
    <property type="term" value="F:alpha-L-rhamnosidase activity"/>
    <property type="evidence" value="ECO:0007669"/>
    <property type="project" value="UniProtKB-EC"/>
</dbReference>
<dbReference type="GeneID" id="36562776"/>
<feature type="domain" description="Bacterial alpha-L-rhamnosidase N-terminal" evidence="5">
    <location>
        <begin position="225"/>
        <end position="396"/>
    </location>
</feature>
<dbReference type="InterPro" id="IPR012341">
    <property type="entry name" value="6hp_glycosidase-like_sf"/>
</dbReference>
<dbReference type="Pfam" id="PF08531">
    <property type="entry name" value="Bac_rhamnosid_N"/>
    <property type="match status" value="1"/>
</dbReference>
<organism evidence="8 9">
    <name type="scientific">Aspergillus steynii IBT 23096</name>
    <dbReference type="NCBI Taxonomy" id="1392250"/>
    <lineage>
        <taxon>Eukaryota</taxon>
        <taxon>Fungi</taxon>
        <taxon>Dikarya</taxon>
        <taxon>Ascomycota</taxon>
        <taxon>Pezizomycotina</taxon>
        <taxon>Eurotiomycetes</taxon>
        <taxon>Eurotiomycetidae</taxon>
        <taxon>Eurotiales</taxon>
        <taxon>Aspergillaceae</taxon>
        <taxon>Aspergillus</taxon>
        <taxon>Aspergillus subgen. Circumdati</taxon>
    </lineage>
</organism>
<dbReference type="Gene3D" id="1.50.10.10">
    <property type="match status" value="1"/>
</dbReference>
<dbReference type="EMBL" id="MSFO01000008">
    <property type="protein sequence ID" value="PLB45055.1"/>
    <property type="molecule type" value="Genomic_DNA"/>
</dbReference>
<feature type="domain" description="Alpha-L-rhamnosidase six-hairpin glycosidase" evidence="6">
    <location>
        <begin position="515"/>
        <end position="879"/>
    </location>
</feature>
<evidence type="ECO:0000256" key="1">
    <source>
        <dbReference type="ARBA" id="ARBA00001445"/>
    </source>
</evidence>
<dbReference type="InterPro" id="IPR016007">
    <property type="entry name" value="Alpha_rhamnosid"/>
</dbReference>
<dbReference type="Pfam" id="PF17390">
    <property type="entry name" value="Bac_rhamnosid_C"/>
    <property type="match status" value="1"/>
</dbReference>
<evidence type="ECO:0000256" key="3">
    <source>
        <dbReference type="ARBA" id="ARBA00022801"/>
    </source>
</evidence>
<dbReference type="Gene3D" id="2.60.40.10">
    <property type="entry name" value="Immunoglobulins"/>
    <property type="match status" value="1"/>
</dbReference>
<evidence type="ECO:0000313" key="8">
    <source>
        <dbReference type="EMBL" id="PLB45055.1"/>
    </source>
</evidence>
<dbReference type="Pfam" id="PF17389">
    <property type="entry name" value="Bac_rhamnosid6H"/>
    <property type="match status" value="1"/>
</dbReference>
<dbReference type="PANTHER" id="PTHR33307">
    <property type="entry name" value="ALPHA-RHAMNOSIDASE (EUROFUNG)"/>
    <property type="match status" value="1"/>
</dbReference>
<dbReference type="InterPro" id="IPR035396">
    <property type="entry name" value="Bac_rhamnosid6H"/>
</dbReference>
<dbReference type="InterPro" id="IPR035398">
    <property type="entry name" value="Bac_rhamnosid_C"/>
</dbReference>
<reference evidence="8 9" key="1">
    <citation type="submission" date="2016-12" db="EMBL/GenBank/DDBJ databases">
        <title>The genomes of Aspergillus section Nigri reveals drivers in fungal speciation.</title>
        <authorList>
            <consortium name="DOE Joint Genome Institute"/>
            <person name="Vesth T.C."/>
            <person name="Nybo J."/>
            <person name="Theobald S."/>
            <person name="Brandl J."/>
            <person name="Frisvad J.C."/>
            <person name="Nielsen K.F."/>
            <person name="Lyhne E.K."/>
            <person name="Kogle M.E."/>
            <person name="Kuo A."/>
            <person name="Riley R."/>
            <person name="Clum A."/>
            <person name="Nolan M."/>
            <person name="Lipzen A."/>
            <person name="Salamov A."/>
            <person name="Henrissat B."/>
            <person name="Wiebenga A."/>
            <person name="De Vries R.P."/>
            <person name="Grigoriev I.V."/>
            <person name="Mortensen U.H."/>
            <person name="Andersen M.R."/>
            <person name="Baker S.E."/>
        </authorList>
    </citation>
    <scope>NUCLEOTIDE SEQUENCE [LARGE SCALE GENOMIC DNA]</scope>
    <source>
        <strain evidence="8 9">IBT 23096</strain>
    </source>
</reference>
<comment type="catalytic activity">
    <reaction evidence="1">
        <text>Hydrolysis of terminal non-reducing alpha-L-rhamnose residues in alpha-L-rhamnosides.</text>
        <dbReference type="EC" id="3.2.1.40"/>
    </reaction>
</comment>
<dbReference type="VEuPathDB" id="FungiDB:P170DRAFT_513126"/>
<dbReference type="InterPro" id="IPR008902">
    <property type="entry name" value="Rhamnosid_concanavalin"/>
</dbReference>
<evidence type="ECO:0000256" key="2">
    <source>
        <dbReference type="ARBA" id="ARBA00012652"/>
    </source>
</evidence>
<protein>
    <recommendedName>
        <fullName evidence="2">alpha-L-rhamnosidase</fullName>
        <ecNumber evidence="2">3.2.1.40</ecNumber>
    </recommendedName>
</protein>
<keyword evidence="3" id="KW-0378">Hydrolase</keyword>
<evidence type="ECO:0000313" key="9">
    <source>
        <dbReference type="Proteomes" id="UP000234275"/>
    </source>
</evidence>
<dbReference type="InterPro" id="IPR013737">
    <property type="entry name" value="Bac_rhamnosid_N"/>
</dbReference>
<dbReference type="Gene3D" id="2.60.120.260">
    <property type="entry name" value="Galactose-binding domain-like"/>
    <property type="match status" value="2"/>
</dbReference>
<comment type="caution">
    <text evidence="8">The sequence shown here is derived from an EMBL/GenBank/DDBJ whole genome shotgun (WGS) entry which is preliminary data.</text>
</comment>
<evidence type="ECO:0000259" key="6">
    <source>
        <dbReference type="Pfam" id="PF17389"/>
    </source>
</evidence>
<dbReference type="GO" id="GO:0005975">
    <property type="term" value="P:carbohydrate metabolic process"/>
    <property type="evidence" value="ECO:0007669"/>
    <property type="project" value="InterPro"/>
</dbReference>
<dbReference type="Proteomes" id="UP000234275">
    <property type="component" value="Unassembled WGS sequence"/>
</dbReference>
<gene>
    <name evidence="8" type="ORF">P170DRAFT_513126</name>
</gene>
<feature type="domain" description="Alpha-L-rhamnosidase C-terminal" evidence="7">
    <location>
        <begin position="881"/>
        <end position="959"/>
    </location>
</feature>
<dbReference type="PIRSF" id="PIRSF010631">
    <property type="entry name" value="A-rhamnsds"/>
    <property type="match status" value="1"/>
</dbReference>
<dbReference type="AlphaFoldDB" id="A0A2I2FWQ6"/>